<accession>A0ABP0E283</accession>
<evidence type="ECO:0000256" key="3">
    <source>
        <dbReference type="ARBA" id="ARBA00022679"/>
    </source>
</evidence>
<dbReference type="Gene3D" id="3.30.200.20">
    <property type="entry name" value="Phosphorylase Kinase, domain 1"/>
    <property type="match status" value="1"/>
</dbReference>
<keyword evidence="4" id="KW-0547">Nucleotide-binding</keyword>
<dbReference type="Proteomes" id="UP001642501">
    <property type="component" value="Unassembled WGS sequence"/>
</dbReference>
<protein>
    <recommendedName>
        <fullName evidence="1">non-specific serine/threonine protein kinase</fullName>
        <ecNumber evidence="1">2.7.11.1</ecNumber>
    </recommendedName>
</protein>
<dbReference type="EMBL" id="CAWUOM010000177">
    <property type="protein sequence ID" value="CAK7274674.1"/>
    <property type="molecule type" value="Genomic_DNA"/>
</dbReference>
<keyword evidence="11" id="KW-1185">Reference proteome</keyword>
<reference evidence="10 11" key="1">
    <citation type="submission" date="2024-01" db="EMBL/GenBank/DDBJ databases">
        <authorList>
            <person name="Allen C."/>
            <person name="Tagirdzhanova G."/>
        </authorList>
    </citation>
    <scope>NUCLEOTIDE SEQUENCE [LARGE SCALE GENOMIC DNA]</scope>
    <source>
        <strain evidence="10 11">CBS 573.63</strain>
    </source>
</reference>
<gene>
    <name evidence="10" type="ORF">SEPCBS57363_006284</name>
</gene>
<dbReference type="PANTHER" id="PTHR47634">
    <property type="entry name" value="PROTEIN KINASE DOMAIN-CONTAINING PROTEIN-RELATED"/>
    <property type="match status" value="1"/>
</dbReference>
<evidence type="ECO:0000256" key="1">
    <source>
        <dbReference type="ARBA" id="ARBA00012513"/>
    </source>
</evidence>
<evidence type="ECO:0000256" key="2">
    <source>
        <dbReference type="ARBA" id="ARBA00022527"/>
    </source>
</evidence>
<evidence type="ECO:0000256" key="8">
    <source>
        <dbReference type="ARBA" id="ARBA00048679"/>
    </source>
</evidence>
<evidence type="ECO:0000256" key="4">
    <source>
        <dbReference type="ARBA" id="ARBA00022741"/>
    </source>
</evidence>
<dbReference type="SMART" id="SM00220">
    <property type="entry name" value="S_TKc"/>
    <property type="match status" value="1"/>
</dbReference>
<dbReference type="EC" id="2.7.11.1" evidence="1"/>
<keyword evidence="3" id="KW-0808">Transferase</keyword>
<evidence type="ECO:0000313" key="10">
    <source>
        <dbReference type="EMBL" id="CAK7274674.1"/>
    </source>
</evidence>
<dbReference type="Pfam" id="PF00069">
    <property type="entry name" value="Pkinase"/>
    <property type="match status" value="1"/>
</dbReference>
<proteinExistence type="predicted"/>
<dbReference type="PANTHER" id="PTHR47634:SF9">
    <property type="entry name" value="PROTEIN KINASE DOMAIN-CONTAINING PROTEIN-RELATED"/>
    <property type="match status" value="1"/>
</dbReference>
<keyword evidence="6" id="KW-0067">ATP-binding</keyword>
<feature type="domain" description="Protein kinase" evidence="9">
    <location>
        <begin position="94"/>
        <end position="421"/>
    </location>
</feature>
<evidence type="ECO:0000313" key="11">
    <source>
        <dbReference type="Proteomes" id="UP001642501"/>
    </source>
</evidence>
<evidence type="ECO:0000256" key="5">
    <source>
        <dbReference type="ARBA" id="ARBA00022777"/>
    </source>
</evidence>
<dbReference type="InterPro" id="IPR011009">
    <property type="entry name" value="Kinase-like_dom_sf"/>
</dbReference>
<evidence type="ECO:0000259" key="9">
    <source>
        <dbReference type="PROSITE" id="PS50011"/>
    </source>
</evidence>
<keyword evidence="2" id="KW-0723">Serine/threonine-protein kinase</keyword>
<sequence length="428" mass="48229">MATARLLTRRSLFASRLLALPSNHVLRRPVFSALPPPALPHRKPRDTGRSPRMFPKSGFEVIKPDVPFEEETLPAYESTLYYPMRIGDVVGGHYQVVAKLGFGSRSTVWLASDLSEKCTYRALKVHTRNAFYDNEMRIYDHLRRPIPQEVEDKDIHPGRKFVRHLEDSFTLEGPHGQHAVFVMAPLGVSMDVFLTAHKPGSLTIPDINEALLFVVVSLDLLHSADVVHTNIRPDNLFTSLVDDSVLTKVEEAEATTPSPRKEVGDRARIGHLHTGQAMPLLYRAPEVILKMPWGKPIDIWSLGMLSLQAWTLLEPKSLFDIPHASLSESELDAQHLAAMTALLGPPPKQFRDRSEESAKYWNEQGVWHGPAPLPQNLQLADLVTAVDGVQKAFFVNFLQCVLTWLPEERLTVNKTFLHPWLHSNDEVD</sequence>
<dbReference type="InterPro" id="IPR000719">
    <property type="entry name" value="Prot_kinase_dom"/>
</dbReference>
<organism evidence="10 11">
    <name type="scientific">Sporothrix epigloea</name>
    <dbReference type="NCBI Taxonomy" id="1892477"/>
    <lineage>
        <taxon>Eukaryota</taxon>
        <taxon>Fungi</taxon>
        <taxon>Dikarya</taxon>
        <taxon>Ascomycota</taxon>
        <taxon>Pezizomycotina</taxon>
        <taxon>Sordariomycetes</taxon>
        <taxon>Sordariomycetidae</taxon>
        <taxon>Ophiostomatales</taxon>
        <taxon>Ophiostomataceae</taxon>
        <taxon>Sporothrix</taxon>
    </lineage>
</organism>
<dbReference type="InterPro" id="IPR051334">
    <property type="entry name" value="SRPK"/>
</dbReference>
<dbReference type="SUPFAM" id="SSF56112">
    <property type="entry name" value="Protein kinase-like (PK-like)"/>
    <property type="match status" value="1"/>
</dbReference>
<dbReference type="PROSITE" id="PS50011">
    <property type="entry name" value="PROTEIN_KINASE_DOM"/>
    <property type="match status" value="1"/>
</dbReference>
<comment type="catalytic activity">
    <reaction evidence="7">
        <text>L-threonyl-[protein] + ATP = O-phospho-L-threonyl-[protein] + ADP + H(+)</text>
        <dbReference type="Rhea" id="RHEA:46608"/>
        <dbReference type="Rhea" id="RHEA-COMP:11060"/>
        <dbReference type="Rhea" id="RHEA-COMP:11605"/>
        <dbReference type="ChEBI" id="CHEBI:15378"/>
        <dbReference type="ChEBI" id="CHEBI:30013"/>
        <dbReference type="ChEBI" id="CHEBI:30616"/>
        <dbReference type="ChEBI" id="CHEBI:61977"/>
        <dbReference type="ChEBI" id="CHEBI:456216"/>
        <dbReference type="EC" id="2.7.11.1"/>
    </reaction>
</comment>
<evidence type="ECO:0000256" key="6">
    <source>
        <dbReference type="ARBA" id="ARBA00022840"/>
    </source>
</evidence>
<comment type="catalytic activity">
    <reaction evidence="8">
        <text>L-seryl-[protein] + ATP = O-phospho-L-seryl-[protein] + ADP + H(+)</text>
        <dbReference type="Rhea" id="RHEA:17989"/>
        <dbReference type="Rhea" id="RHEA-COMP:9863"/>
        <dbReference type="Rhea" id="RHEA-COMP:11604"/>
        <dbReference type="ChEBI" id="CHEBI:15378"/>
        <dbReference type="ChEBI" id="CHEBI:29999"/>
        <dbReference type="ChEBI" id="CHEBI:30616"/>
        <dbReference type="ChEBI" id="CHEBI:83421"/>
        <dbReference type="ChEBI" id="CHEBI:456216"/>
        <dbReference type="EC" id="2.7.11.1"/>
    </reaction>
</comment>
<dbReference type="Gene3D" id="1.10.510.10">
    <property type="entry name" value="Transferase(Phosphotransferase) domain 1"/>
    <property type="match status" value="1"/>
</dbReference>
<comment type="caution">
    <text evidence="10">The sequence shown here is derived from an EMBL/GenBank/DDBJ whole genome shotgun (WGS) entry which is preliminary data.</text>
</comment>
<evidence type="ECO:0000256" key="7">
    <source>
        <dbReference type="ARBA" id="ARBA00047899"/>
    </source>
</evidence>
<name>A0ABP0E283_9PEZI</name>
<keyword evidence="5" id="KW-0418">Kinase</keyword>